<dbReference type="InterPro" id="IPR013320">
    <property type="entry name" value="ConA-like_dom_sf"/>
</dbReference>
<dbReference type="CDD" id="cd19757">
    <property type="entry name" value="Bbox1"/>
    <property type="match status" value="1"/>
</dbReference>
<name>A0AAE0T9R0_9BIVA</name>
<evidence type="ECO:0000259" key="7">
    <source>
        <dbReference type="PROSITE" id="PS50119"/>
    </source>
</evidence>
<dbReference type="Gene3D" id="3.30.40.10">
    <property type="entry name" value="Zinc/RING finger domain, C3HC4 (zinc finger)"/>
    <property type="match status" value="1"/>
</dbReference>
<dbReference type="PROSITE" id="PS50089">
    <property type="entry name" value="ZF_RING_2"/>
    <property type="match status" value="1"/>
</dbReference>
<dbReference type="Gene3D" id="2.60.120.920">
    <property type="match status" value="1"/>
</dbReference>
<keyword evidence="3" id="KW-0862">Zinc</keyword>
<dbReference type="SMART" id="SM00336">
    <property type="entry name" value="BBOX"/>
    <property type="match status" value="2"/>
</dbReference>
<dbReference type="Gene3D" id="4.10.830.40">
    <property type="match status" value="1"/>
</dbReference>
<dbReference type="GO" id="GO:0008270">
    <property type="term" value="F:zinc ion binding"/>
    <property type="evidence" value="ECO:0007669"/>
    <property type="project" value="UniProtKB-KW"/>
</dbReference>
<accession>A0AAE0T9R0</accession>
<evidence type="ECO:0000256" key="3">
    <source>
        <dbReference type="ARBA" id="ARBA00022833"/>
    </source>
</evidence>
<dbReference type="PANTHER" id="PTHR25462:SF296">
    <property type="entry name" value="MEIOTIC P26, ISOFORM F"/>
    <property type="match status" value="1"/>
</dbReference>
<dbReference type="InterPro" id="IPR001841">
    <property type="entry name" value="Znf_RING"/>
</dbReference>
<evidence type="ECO:0000256" key="5">
    <source>
        <dbReference type="SAM" id="Coils"/>
    </source>
</evidence>
<dbReference type="PANTHER" id="PTHR25462">
    <property type="entry name" value="BONUS, ISOFORM C-RELATED"/>
    <property type="match status" value="1"/>
</dbReference>
<reference evidence="9" key="1">
    <citation type="journal article" date="2021" name="Genome Biol. Evol.">
        <title>A High-Quality Reference Genome for a Parasitic Bivalve with Doubly Uniparental Inheritance (Bivalvia: Unionida).</title>
        <authorList>
            <person name="Smith C.H."/>
        </authorList>
    </citation>
    <scope>NUCLEOTIDE SEQUENCE</scope>
    <source>
        <strain evidence="9">CHS0354</strain>
    </source>
</reference>
<dbReference type="PROSITE" id="PS50119">
    <property type="entry name" value="ZF_BBOX"/>
    <property type="match status" value="1"/>
</dbReference>
<organism evidence="9 10">
    <name type="scientific">Potamilus streckersoni</name>
    <dbReference type="NCBI Taxonomy" id="2493646"/>
    <lineage>
        <taxon>Eukaryota</taxon>
        <taxon>Metazoa</taxon>
        <taxon>Spiralia</taxon>
        <taxon>Lophotrochozoa</taxon>
        <taxon>Mollusca</taxon>
        <taxon>Bivalvia</taxon>
        <taxon>Autobranchia</taxon>
        <taxon>Heteroconchia</taxon>
        <taxon>Palaeoheterodonta</taxon>
        <taxon>Unionida</taxon>
        <taxon>Unionoidea</taxon>
        <taxon>Unionidae</taxon>
        <taxon>Ambleminae</taxon>
        <taxon>Lampsilini</taxon>
        <taxon>Potamilus</taxon>
    </lineage>
</organism>
<dbReference type="Pfam" id="PF13639">
    <property type="entry name" value="zf-RING_2"/>
    <property type="match status" value="1"/>
</dbReference>
<dbReference type="Gene3D" id="3.30.160.60">
    <property type="entry name" value="Classic Zinc Finger"/>
    <property type="match status" value="1"/>
</dbReference>
<dbReference type="Proteomes" id="UP001195483">
    <property type="component" value="Unassembled WGS sequence"/>
</dbReference>
<dbReference type="PROSITE" id="PS00518">
    <property type="entry name" value="ZF_RING_1"/>
    <property type="match status" value="1"/>
</dbReference>
<protein>
    <submittedName>
        <fullName evidence="9">Uncharacterized protein</fullName>
    </submittedName>
</protein>
<evidence type="ECO:0000256" key="4">
    <source>
        <dbReference type="PROSITE-ProRule" id="PRU00024"/>
    </source>
</evidence>
<sequence>MLRAEDVKEEFLICSVCMSEFDEDRHVPRVLPCLHTFCHQCLQQMTKGSKLHCPVCKSEHVIPKQEIYGFPKDTTRRNLIDFIRVRKRSSDILCKDCPEDKTAADFCKECYIFMCVDCTKAHKRSYASRKHTVVSIQELQRTGIEVFRRKLTCSLPGHEGQTLAFYCSRKGCEMSICTACTVCDHDKNKGHVIVNVQDIYNHKREELDKMFETLDEDIQSAKLVLQQAEKELLNMDIKELEVEKDIDETFARCRKVLDKRQSQLKESLAILCEEKKANVQEEVELLEGYIDGAANAKYFSTHVVGHSDPSEFVPLYSVLMQRLKCLNNYKVNRKTLKIESPAFEAKEMEEEFEKVAETIGKLNTVVEHKKLNISRGNTDIALSSASSHRHGERDQRFGEVLCPNFTYDVGSVHQYRELSDNCRTLKNYNTVPKQHGMYGARQLKKYRGVVGIRSFEPPGKYYFEVQVSFNIIKSLDNINFMYEIGLSRRSEIDNGYYVYDQPHAWSFCAQHCEEHKQICSWCRHNGENLAHVPLSLNLTGTNVSKTFGFLLDTDKAQWTVVDCLEEKKIHTFQNLRTSRALWPVFGCHWPSKVRLEMTLRSGKTIESLPSIFRTQ</sequence>
<evidence type="ECO:0000313" key="9">
    <source>
        <dbReference type="EMBL" id="KAK3605783.1"/>
    </source>
</evidence>
<evidence type="ECO:0000256" key="1">
    <source>
        <dbReference type="ARBA" id="ARBA00022723"/>
    </source>
</evidence>
<dbReference type="InterPro" id="IPR047153">
    <property type="entry name" value="TRIM45/56/19-like"/>
</dbReference>
<feature type="domain" description="B box-type" evidence="7">
    <location>
        <begin position="89"/>
        <end position="136"/>
    </location>
</feature>
<keyword evidence="5" id="KW-0175">Coiled coil</keyword>
<proteinExistence type="predicted"/>
<feature type="domain" description="RING-type" evidence="6">
    <location>
        <begin position="14"/>
        <end position="57"/>
    </location>
</feature>
<dbReference type="InterPro" id="IPR000315">
    <property type="entry name" value="Znf_B-box"/>
</dbReference>
<dbReference type="SUPFAM" id="SSF57845">
    <property type="entry name" value="B-box zinc-binding domain"/>
    <property type="match status" value="1"/>
</dbReference>
<evidence type="ECO:0000259" key="8">
    <source>
        <dbReference type="PROSITE" id="PS50188"/>
    </source>
</evidence>
<dbReference type="Pfam" id="PF00643">
    <property type="entry name" value="zf-B_box"/>
    <property type="match status" value="1"/>
</dbReference>
<evidence type="ECO:0000259" key="6">
    <source>
        <dbReference type="PROSITE" id="PS50089"/>
    </source>
</evidence>
<keyword evidence="10" id="KW-1185">Reference proteome</keyword>
<comment type="caution">
    <text evidence="9">The sequence shown here is derived from an EMBL/GenBank/DDBJ whole genome shotgun (WGS) entry which is preliminary data.</text>
</comment>
<dbReference type="SMART" id="SM00184">
    <property type="entry name" value="RING"/>
    <property type="match status" value="1"/>
</dbReference>
<dbReference type="SUPFAM" id="SSF57850">
    <property type="entry name" value="RING/U-box"/>
    <property type="match status" value="1"/>
</dbReference>
<dbReference type="EMBL" id="JAEAOA010001978">
    <property type="protein sequence ID" value="KAK3605783.1"/>
    <property type="molecule type" value="Genomic_DNA"/>
</dbReference>
<reference evidence="9" key="2">
    <citation type="journal article" date="2021" name="Genome Biol. Evol.">
        <title>Developing a high-quality reference genome for a parasitic bivalve with doubly uniparental inheritance (Bivalvia: Unionida).</title>
        <authorList>
            <person name="Smith C.H."/>
        </authorList>
    </citation>
    <scope>NUCLEOTIDE SEQUENCE</scope>
    <source>
        <strain evidence="9">CHS0354</strain>
        <tissue evidence="9">Mantle</tissue>
    </source>
</reference>
<reference evidence="9" key="3">
    <citation type="submission" date="2023-05" db="EMBL/GenBank/DDBJ databases">
        <authorList>
            <person name="Smith C.H."/>
        </authorList>
    </citation>
    <scope>NUCLEOTIDE SEQUENCE</scope>
    <source>
        <strain evidence="9">CHS0354</strain>
        <tissue evidence="9">Mantle</tissue>
    </source>
</reference>
<dbReference type="PROSITE" id="PS50188">
    <property type="entry name" value="B302_SPRY"/>
    <property type="match status" value="1"/>
</dbReference>
<dbReference type="InterPro" id="IPR043136">
    <property type="entry name" value="B30.2/SPRY_sf"/>
</dbReference>
<feature type="domain" description="B30.2/SPRY" evidence="8">
    <location>
        <begin position="384"/>
        <end position="604"/>
    </location>
</feature>
<dbReference type="SUPFAM" id="SSF49899">
    <property type="entry name" value="Concanavalin A-like lectins/glucanases"/>
    <property type="match status" value="1"/>
</dbReference>
<gene>
    <name evidence="9" type="ORF">CHS0354_033985</name>
</gene>
<dbReference type="InterPro" id="IPR013083">
    <property type="entry name" value="Znf_RING/FYVE/PHD"/>
</dbReference>
<dbReference type="InterPro" id="IPR017907">
    <property type="entry name" value="Znf_RING_CS"/>
</dbReference>
<feature type="coiled-coil region" evidence="5">
    <location>
        <begin position="211"/>
        <end position="245"/>
    </location>
</feature>
<keyword evidence="1" id="KW-0479">Metal-binding</keyword>
<dbReference type="InterPro" id="IPR001870">
    <property type="entry name" value="B30.2/SPRY"/>
</dbReference>
<keyword evidence="2 4" id="KW-0863">Zinc-finger</keyword>
<dbReference type="AlphaFoldDB" id="A0AAE0T9R0"/>
<evidence type="ECO:0000313" key="10">
    <source>
        <dbReference type="Proteomes" id="UP001195483"/>
    </source>
</evidence>
<evidence type="ECO:0000256" key="2">
    <source>
        <dbReference type="ARBA" id="ARBA00022771"/>
    </source>
</evidence>